<dbReference type="Gene3D" id="1.10.510.10">
    <property type="entry name" value="Transferase(Phosphotransferase) domain 1"/>
    <property type="match status" value="1"/>
</dbReference>
<evidence type="ECO:0000313" key="2">
    <source>
        <dbReference type="Proteomes" id="UP000319160"/>
    </source>
</evidence>
<dbReference type="AlphaFoldDB" id="A0A553IAD7"/>
<name>A0A553IAD7_9PEZI</name>
<dbReference type="SUPFAM" id="SSF56112">
    <property type="entry name" value="Protein kinase-like (PK-like)"/>
    <property type="match status" value="1"/>
</dbReference>
<dbReference type="Proteomes" id="UP000319160">
    <property type="component" value="Unassembled WGS sequence"/>
</dbReference>
<protein>
    <recommendedName>
        <fullName evidence="3">Protein kinase domain-containing protein</fullName>
    </recommendedName>
</protein>
<dbReference type="STRING" id="2512241.A0A553IAD7"/>
<dbReference type="EMBL" id="VFLP01000007">
    <property type="protein sequence ID" value="TRX97166.1"/>
    <property type="molecule type" value="Genomic_DNA"/>
</dbReference>
<accession>A0A553IAD7</accession>
<gene>
    <name evidence="1" type="ORF">FHL15_001960</name>
</gene>
<evidence type="ECO:0008006" key="3">
    <source>
        <dbReference type="Google" id="ProtNLM"/>
    </source>
</evidence>
<sequence>MSGEVLRWSKHIVNDVTPTKDPLARRFPGIRSHHMGIDNWLYLEWLENGTIKNLVGRAIQLGITLPNRLLWRFFLCSKKPEDEDPQPVREIAEGRARGGLIHGDMHDQNIMFGNFIPDDPDTEHRITPILKLIDLGGMRMVEGDGDAMREAVRDNLFDIGIMMVELVTLSSNTARNIYPSESLATKFRMQQDSQEMMTNGGVILPNGNVNPYPKLDTALRGLICSCLTPKSRNRPLASALANVVTTCIENRDEQFYASRGYEGESDDDIKSILDQLIFNAS</sequence>
<dbReference type="OrthoDB" id="4720990at2759"/>
<reference evidence="2" key="1">
    <citation type="submission" date="2019-06" db="EMBL/GenBank/DDBJ databases">
        <title>Draft genome sequence of the griseofulvin-producing fungus Xylaria cubensis strain G536.</title>
        <authorList>
            <person name="Mead M.E."/>
            <person name="Raja H.A."/>
            <person name="Steenwyk J.L."/>
            <person name="Knowles S.L."/>
            <person name="Oberlies N.H."/>
            <person name="Rokas A."/>
        </authorList>
    </citation>
    <scope>NUCLEOTIDE SEQUENCE [LARGE SCALE GENOMIC DNA]</scope>
    <source>
        <strain evidence="2">G536</strain>
    </source>
</reference>
<keyword evidence="2" id="KW-1185">Reference proteome</keyword>
<proteinExistence type="predicted"/>
<dbReference type="InterPro" id="IPR011009">
    <property type="entry name" value="Kinase-like_dom_sf"/>
</dbReference>
<evidence type="ECO:0000313" key="1">
    <source>
        <dbReference type="EMBL" id="TRX97166.1"/>
    </source>
</evidence>
<organism evidence="1 2">
    <name type="scientific">Xylaria flabelliformis</name>
    <dbReference type="NCBI Taxonomy" id="2512241"/>
    <lineage>
        <taxon>Eukaryota</taxon>
        <taxon>Fungi</taxon>
        <taxon>Dikarya</taxon>
        <taxon>Ascomycota</taxon>
        <taxon>Pezizomycotina</taxon>
        <taxon>Sordariomycetes</taxon>
        <taxon>Xylariomycetidae</taxon>
        <taxon>Xylariales</taxon>
        <taxon>Xylariaceae</taxon>
        <taxon>Xylaria</taxon>
    </lineage>
</organism>
<comment type="caution">
    <text evidence="1">The sequence shown here is derived from an EMBL/GenBank/DDBJ whole genome shotgun (WGS) entry which is preliminary data.</text>
</comment>